<dbReference type="EMBL" id="LAZR01012198">
    <property type="protein sequence ID" value="KKM28066.1"/>
    <property type="molecule type" value="Genomic_DNA"/>
</dbReference>
<sequence>MGPTTIKNARCSSCHKRGFRSGYCQKHGRVIRRVEILPCMFDGANFINEKAPLQEGQTLKSWTGFYANYKKAVEDVVEPLYYCDAFSDFLKKVDRTGQGGLIEELFEGKEDAYIDSPGDFHRDPDQYEHSIIYSYIATATEPNLIALFAYWCRNLKKCYEWTYR</sequence>
<feature type="non-terminal residue" evidence="1">
    <location>
        <position position="164"/>
    </location>
</feature>
<name>A0A0F9IKE2_9ZZZZ</name>
<protein>
    <submittedName>
        <fullName evidence="1">Uncharacterized protein</fullName>
    </submittedName>
</protein>
<organism evidence="1">
    <name type="scientific">marine sediment metagenome</name>
    <dbReference type="NCBI Taxonomy" id="412755"/>
    <lineage>
        <taxon>unclassified sequences</taxon>
        <taxon>metagenomes</taxon>
        <taxon>ecological metagenomes</taxon>
    </lineage>
</organism>
<reference evidence="1" key="1">
    <citation type="journal article" date="2015" name="Nature">
        <title>Complex archaea that bridge the gap between prokaryotes and eukaryotes.</title>
        <authorList>
            <person name="Spang A."/>
            <person name="Saw J.H."/>
            <person name="Jorgensen S.L."/>
            <person name="Zaremba-Niedzwiedzka K."/>
            <person name="Martijn J."/>
            <person name="Lind A.E."/>
            <person name="van Eijk R."/>
            <person name="Schleper C."/>
            <person name="Guy L."/>
            <person name="Ettema T.J."/>
        </authorList>
    </citation>
    <scope>NUCLEOTIDE SEQUENCE</scope>
</reference>
<dbReference type="AlphaFoldDB" id="A0A0F9IKE2"/>
<accession>A0A0F9IKE2</accession>
<gene>
    <name evidence="1" type="ORF">LCGC14_1568470</name>
</gene>
<evidence type="ECO:0000313" key="1">
    <source>
        <dbReference type="EMBL" id="KKM28066.1"/>
    </source>
</evidence>
<comment type="caution">
    <text evidence="1">The sequence shown here is derived from an EMBL/GenBank/DDBJ whole genome shotgun (WGS) entry which is preliminary data.</text>
</comment>
<proteinExistence type="predicted"/>